<dbReference type="OrthoDB" id="417506at2759"/>
<dbReference type="InterPro" id="IPR038765">
    <property type="entry name" value="Papain-like_cys_pep_sf"/>
</dbReference>
<sequence length="232" mass="26124">MTTTTCESKSNVEIKTKTYEYKLLEDVHLTLPPPAGSTGETLYTHGRFKYFHYGCDGHSDVGWGCGYRTLQTAISWIINRRNGRSAMLNVPSIEEIQRLLVRIGDKPARFVGSRDWIGTMEEFFVIDALFDIPCKFAHVQQLNSEQVLKQIREYFVEYCGLIVMGGLNDTASKAIAGIHLSQTAGCSLLIVDPHFTGVPSSTQQLIDRGYVRWMHSSELEGSAYNLCFILEK</sequence>
<dbReference type="CTD" id="402682"/>
<dbReference type="Pfam" id="PF07910">
    <property type="entry name" value="Peptidase_C78"/>
    <property type="match status" value="1"/>
</dbReference>
<dbReference type="GeneID" id="111599939"/>
<dbReference type="GO" id="GO:0071567">
    <property type="term" value="F:deUFMylase activity"/>
    <property type="evidence" value="ECO:0007669"/>
    <property type="project" value="UniProtKB-ARBA"/>
</dbReference>
<dbReference type="OMA" id="AISWIIN"/>
<reference evidence="5" key="1">
    <citation type="submission" date="2025-08" db="UniProtKB">
        <authorList>
            <consortium name="RefSeq"/>
        </authorList>
    </citation>
    <scope>IDENTIFICATION</scope>
    <source>
        <strain evidence="5">15085-1641.00</strain>
        <tissue evidence="5">Whole body</tissue>
    </source>
</reference>
<feature type="domain" description="UFSP1/2/DUB catalytic" evidence="3">
    <location>
        <begin position="41"/>
        <end position="227"/>
    </location>
</feature>
<dbReference type="Proteomes" id="UP000504633">
    <property type="component" value="Unplaced"/>
</dbReference>
<keyword evidence="5" id="KW-0645">Protease</keyword>
<dbReference type="RefSeq" id="XP_023171556.1">
    <property type="nucleotide sequence ID" value="XM_023315788.2"/>
</dbReference>
<organism evidence="4 5">
    <name type="scientific">Drosophila hydei</name>
    <name type="common">Fruit fly</name>
    <dbReference type="NCBI Taxonomy" id="7224"/>
    <lineage>
        <taxon>Eukaryota</taxon>
        <taxon>Metazoa</taxon>
        <taxon>Ecdysozoa</taxon>
        <taxon>Arthropoda</taxon>
        <taxon>Hexapoda</taxon>
        <taxon>Insecta</taxon>
        <taxon>Pterygota</taxon>
        <taxon>Neoptera</taxon>
        <taxon>Endopterygota</taxon>
        <taxon>Diptera</taxon>
        <taxon>Brachycera</taxon>
        <taxon>Muscomorpha</taxon>
        <taxon>Ephydroidea</taxon>
        <taxon>Drosophilidae</taxon>
        <taxon>Drosophila</taxon>
    </lineage>
</organism>
<proteinExistence type="inferred from homology"/>
<evidence type="ECO:0000256" key="1">
    <source>
        <dbReference type="ARBA" id="ARBA00008552"/>
    </source>
</evidence>
<dbReference type="PANTHER" id="PTHR48153">
    <property type="entry name" value="UFM1-SPECIFIC PROTEASE 2"/>
    <property type="match status" value="1"/>
</dbReference>
<dbReference type="InterPro" id="IPR012462">
    <property type="entry name" value="UFSP1/2_DUB_cat"/>
</dbReference>
<protein>
    <submittedName>
        <fullName evidence="5">Probable Ufm1-specific protease 1</fullName>
    </submittedName>
</protein>
<dbReference type="PANTHER" id="PTHR48153:SF3">
    <property type="entry name" value="INACTIVE UFM1-SPECIFIC PROTEASE 1"/>
    <property type="match status" value="1"/>
</dbReference>
<dbReference type="SUPFAM" id="SSF54001">
    <property type="entry name" value="Cysteine proteinases"/>
    <property type="match status" value="1"/>
</dbReference>
<dbReference type="Gene3D" id="3.90.70.130">
    <property type="match status" value="1"/>
</dbReference>
<comment type="similarity">
    <text evidence="1">Belongs to the peptidase C78 family.</text>
</comment>
<accession>A0A6J1LU35</accession>
<evidence type="ECO:0000313" key="4">
    <source>
        <dbReference type="Proteomes" id="UP000504633"/>
    </source>
</evidence>
<gene>
    <name evidence="5" type="primary">LOC111599939</name>
</gene>
<evidence type="ECO:0000259" key="3">
    <source>
        <dbReference type="Pfam" id="PF07910"/>
    </source>
</evidence>
<name>A0A6J1LU35_DROHY</name>
<dbReference type="GO" id="GO:0006508">
    <property type="term" value="P:proteolysis"/>
    <property type="evidence" value="ECO:0007669"/>
    <property type="project" value="UniProtKB-KW"/>
</dbReference>
<evidence type="ECO:0000313" key="5">
    <source>
        <dbReference type="RefSeq" id="XP_023171556.1"/>
    </source>
</evidence>
<keyword evidence="2" id="KW-0378">Hydrolase</keyword>
<keyword evidence="4" id="KW-1185">Reference proteome</keyword>
<dbReference type="AlphaFoldDB" id="A0A6J1LU35"/>
<dbReference type="KEGG" id="dhe:111599939"/>
<evidence type="ECO:0000256" key="2">
    <source>
        <dbReference type="ARBA" id="ARBA00022801"/>
    </source>
</evidence>